<accession>A0A7J6VMY4</accession>
<dbReference type="Proteomes" id="UP000554482">
    <property type="component" value="Unassembled WGS sequence"/>
</dbReference>
<dbReference type="EMBL" id="JABWDY010029275">
    <property type="protein sequence ID" value="KAF5186456.1"/>
    <property type="molecule type" value="Genomic_DNA"/>
</dbReference>
<keyword evidence="3" id="KW-1185">Reference proteome</keyword>
<feature type="domain" description="Reverse transcriptase zinc-binding" evidence="1">
    <location>
        <begin position="91"/>
        <end position="180"/>
    </location>
</feature>
<name>A0A7J6VMY4_THATH</name>
<dbReference type="InterPro" id="IPR026960">
    <property type="entry name" value="RVT-Znf"/>
</dbReference>
<evidence type="ECO:0000313" key="3">
    <source>
        <dbReference type="Proteomes" id="UP000554482"/>
    </source>
</evidence>
<gene>
    <name evidence="2" type="ORF">FRX31_023957</name>
</gene>
<dbReference type="OrthoDB" id="846389at2759"/>
<proteinExistence type="predicted"/>
<organism evidence="2 3">
    <name type="scientific">Thalictrum thalictroides</name>
    <name type="common">Rue-anemone</name>
    <name type="synonym">Anemone thalictroides</name>
    <dbReference type="NCBI Taxonomy" id="46969"/>
    <lineage>
        <taxon>Eukaryota</taxon>
        <taxon>Viridiplantae</taxon>
        <taxon>Streptophyta</taxon>
        <taxon>Embryophyta</taxon>
        <taxon>Tracheophyta</taxon>
        <taxon>Spermatophyta</taxon>
        <taxon>Magnoliopsida</taxon>
        <taxon>Ranunculales</taxon>
        <taxon>Ranunculaceae</taxon>
        <taxon>Thalictroideae</taxon>
        <taxon>Thalictrum</taxon>
    </lineage>
</organism>
<comment type="caution">
    <text evidence="2">The sequence shown here is derived from an EMBL/GenBank/DDBJ whole genome shotgun (WGS) entry which is preliminary data.</text>
</comment>
<protein>
    <submittedName>
        <fullName evidence="2">Ribonuclease h protein</fullName>
    </submittedName>
</protein>
<evidence type="ECO:0000313" key="2">
    <source>
        <dbReference type="EMBL" id="KAF5186456.1"/>
    </source>
</evidence>
<reference evidence="2 3" key="1">
    <citation type="submission" date="2020-06" db="EMBL/GenBank/DDBJ databases">
        <title>Transcriptomic and genomic resources for Thalictrum thalictroides and T. hernandezii: Facilitating candidate gene discovery in an emerging model plant lineage.</title>
        <authorList>
            <person name="Arias T."/>
            <person name="Riano-Pachon D.M."/>
            <person name="Di Stilio V.S."/>
        </authorList>
    </citation>
    <scope>NUCLEOTIDE SEQUENCE [LARGE SCALE GENOMIC DNA]</scope>
    <source>
        <strain evidence="3">cv. WT478/WT964</strain>
        <tissue evidence="2">Leaves</tissue>
    </source>
</reference>
<evidence type="ECO:0000259" key="1">
    <source>
        <dbReference type="Pfam" id="PF13966"/>
    </source>
</evidence>
<sequence length="243" mass="27961">MGVLLESWPSSAAEAALSVQAQAQAAEMDLFQRIRDLESQLAHRLPPQLNQGDYERQGSPPSLDKLRSLTLLTSPDNPDTLVWKDSPNGSFNMKTAYLSVVNPQEDNYDEDSRHWRKLWKGKGPARWNSFLWILRHDRLMTNWGKFVRNIIDDGGCSICGATADTSLHAIRDCPENLKIWQQIVRPEAWHKFKSLSLKEWVDWNLSKDWISTWDSIEWRILLLRRICCGDGGMTNSMPRITLL</sequence>
<dbReference type="AlphaFoldDB" id="A0A7J6VMY4"/>
<dbReference type="Pfam" id="PF13966">
    <property type="entry name" value="zf-RVT"/>
    <property type="match status" value="1"/>
</dbReference>